<dbReference type="PANTHER" id="PTHR47618:SF1">
    <property type="entry name" value="BIFUNCTIONAL OLIGORIBONUCLEASE AND PAP PHOSPHATASE NRNA"/>
    <property type="match status" value="1"/>
</dbReference>
<sequence>MNEAQRTEAFAELLRGREGERHAVVLQDFPDPDAISCGFAYTILGEAFGIETELIYGGRISHQENIALINLLDLELIQIEDKAKLTSDRYQACVFVDNQGTTSSLTDTLIKAEIPLLAVVDHHANQNFLEAEFMDLRPVGACASIMTTYLMDEVVQMKASKSEHRRLATALMHGIISDTGAMIGATPIDFSAAAFLQPFCDGDMLNEIMHQQRSHRVMEVIRRALANRTTREGFCISGVGSIRAEDRDAIPQAAEFLLTEETVHTAICFGLVARADGQESVQGSLRTTKHSLGPDAFLKDTLGRSHTGEYYGGGKAMAGGFEIPLGFLSGQDDGELSQMKWDAYNAKIRRKVFEKIGVEEH</sequence>
<protein>
    <recommendedName>
        <fullName evidence="2">DDH domain-containing protein</fullName>
    </recommendedName>
</protein>
<dbReference type="InterPro" id="IPR038763">
    <property type="entry name" value="DHH_sf"/>
</dbReference>
<evidence type="ECO:0008006" key="2">
    <source>
        <dbReference type="Google" id="ProtNLM"/>
    </source>
</evidence>
<evidence type="ECO:0000313" key="1">
    <source>
        <dbReference type="EMBL" id="CRH08169.1"/>
    </source>
</evidence>
<dbReference type="EMBL" id="LO017727">
    <property type="protein sequence ID" value="CRH08169.1"/>
    <property type="molecule type" value="Genomic_DNA"/>
</dbReference>
<proteinExistence type="predicted"/>
<dbReference type="SUPFAM" id="SSF64182">
    <property type="entry name" value="DHH phosphoesterases"/>
    <property type="match status" value="1"/>
</dbReference>
<reference evidence="1" key="1">
    <citation type="submission" date="2015-04" db="EMBL/GenBank/DDBJ databases">
        <authorList>
            <person name="Syromyatnikov M.Y."/>
            <person name="Popov V.N."/>
        </authorList>
    </citation>
    <scope>NUCLEOTIDE SEQUENCE</scope>
    <source>
        <strain evidence="1">MO-1</strain>
    </source>
</reference>
<dbReference type="Gene3D" id="3.90.1640.10">
    <property type="entry name" value="inorganic pyrophosphatase (n-terminal core)"/>
    <property type="match status" value="1"/>
</dbReference>
<dbReference type="PANTHER" id="PTHR47618">
    <property type="entry name" value="BIFUNCTIONAL OLIGORIBONUCLEASE AND PAP PHOSPHATASE NRNA"/>
    <property type="match status" value="1"/>
</dbReference>
<name>A0A1S7LPP1_MAGMO</name>
<organism evidence="1">
    <name type="scientific">Magnetococcus massalia (strain MO-1)</name>
    <dbReference type="NCBI Taxonomy" id="451514"/>
    <lineage>
        <taxon>Bacteria</taxon>
        <taxon>Pseudomonadati</taxon>
        <taxon>Pseudomonadota</taxon>
        <taxon>Magnetococcia</taxon>
        <taxon>Magnetococcales</taxon>
        <taxon>Magnetococcaceae</taxon>
        <taxon>Magnetococcus</taxon>
    </lineage>
</organism>
<accession>A0A1S7LPP1</accession>
<gene>
    <name evidence="1" type="ORF">MAGMO_4041</name>
</gene>
<dbReference type="InterPro" id="IPR051319">
    <property type="entry name" value="Oligoribo/pAp-PDE_c-di-AMP_PDE"/>
</dbReference>
<dbReference type="AlphaFoldDB" id="A0A1S7LPP1"/>